<reference evidence="3" key="1">
    <citation type="submission" date="2021-02" db="EMBL/GenBank/DDBJ databases">
        <authorList>
            <person name="Nowell W R."/>
        </authorList>
    </citation>
    <scope>NUCLEOTIDE SEQUENCE</scope>
</reference>
<evidence type="ECO:0000313" key="3">
    <source>
        <dbReference type="EMBL" id="CAF4237506.1"/>
    </source>
</evidence>
<dbReference type="EMBL" id="CAJNOK010028913">
    <property type="protein sequence ID" value="CAF1441098.1"/>
    <property type="molecule type" value="Genomic_DNA"/>
</dbReference>
<sequence>NIEPTENKLNYQPFDNQISNNYNVNYKSPLHSIEHSGTLLASEFGSSPLKRGHLEASSQDTEFIQSINYDNKIQRLNKIIDEKDDEIRNLNMKLMKTKDELFQLENKQRTQETNFDTIKSSMQLEMDKLKHWLEIYENRKLAIKPHYKEAINELELKLHEQEMFYRKQIKDIDSEIKRKNYRPYRTPDDSGFFSDTTLSGDYHYLKSSTSPTVDYFNSNDHLRDQIQTIFRQHVDELDKCNSKYKTNLSNLKNRLHELENTTTEPIL</sequence>
<feature type="non-terminal residue" evidence="3">
    <location>
        <position position="1"/>
    </location>
</feature>
<evidence type="ECO:0000256" key="1">
    <source>
        <dbReference type="SAM" id="Coils"/>
    </source>
</evidence>
<accession>A0A8S2SKW7</accession>
<dbReference type="Proteomes" id="UP000677228">
    <property type="component" value="Unassembled WGS sequence"/>
</dbReference>
<organism evidence="3 4">
    <name type="scientific">Didymodactylos carnosus</name>
    <dbReference type="NCBI Taxonomy" id="1234261"/>
    <lineage>
        <taxon>Eukaryota</taxon>
        <taxon>Metazoa</taxon>
        <taxon>Spiralia</taxon>
        <taxon>Gnathifera</taxon>
        <taxon>Rotifera</taxon>
        <taxon>Eurotatoria</taxon>
        <taxon>Bdelloidea</taxon>
        <taxon>Philodinida</taxon>
        <taxon>Philodinidae</taxon>
        <taxon>Didymodactylos</taxon>
    </lineage>
</organism>
<protein>
    <submittedName>
        <fullName evidence="3">Uncharacterized protein</fullName>
    </submittedName>
</protein>
<comment type="caution">
    <text evidence="3">The sequence shown here is derived from an EMBL/GenBank/DDBJ whole genome shotgun (WGS) entry which is preliminary data.</text>
</comment>
<feature type="non-terminal residue" evidence="3">
    <location>
        <position position="267"/>
    </location>
</feature>
<feature type="coiled-coil region" evidence="1">
    <location>
        <begin position="73"/>
        <end position="107"/>
    </location>
</feature>
<evidence type="ECO:0000313" key="2">
    <source>
        <dbReference type="EMBL" id="CAF1441098.1"/>
    </source>
</evidence>
<dbReference type="AlphaFoldDB" id="A0A8S2SKW7"/>
<feature type="coiled-coil region" evidence="1">
    <location>
        <begin position="234"/>
        <end position="261"/>
    </location>
</feature>
<dbReference type="EMBL" id="CAJOBA010050728">
    <property type="protein sequence ID" value="CAF4237506.1"/>
    <property type="molecule type" value="Genomic_DNA"/>
</dbReference>
<proteinExistence type="predicted"/>
<keyword evidence="1" id="KW-0175">Coiled coil</keyword>
<name>A0A8S2SKW7_9BILA</name>
<gene>
    <name evidence="2" type="ORF">OVA965_LOCUS34446</name>
    <name evidence="3" type="ORF">TMI583_LOCUS35369</name>
</gene>
<dbReference type="Proteomes" id="UP000682733">
    <property type="component" value="Unassembled WGS sequence"/>
</dbReference>
<evidence type="ECO:0000313" key="4">
    <source>
        <dbReference type="Proteomes" id="UP000682733"/>
    </source>
</evidence>